<feature type="compositionally biased region" description="Acidic residues" evidence="1">
    <location>
        <begin position="44"/>
        <end position="56"/>
    </location>
</feature>
<evidence type="ECO:0000256" key="1">
    <source>
        <dbReference type="SAM" id="MobiDB-lite"/>
    </source>
</evidence>
<accession>A0A495R545</accession>
<dbReference type="EMBL" id="RBWW01000001">
    <property type="protein sequence ID" value="RKS82186.1"/>
    <property type="molecule type" value="Genomic_DNA"/>
</dbReference>
<dbReference type="AlphaFoldDB" id="A0A495R545"/>
<evidence type="ECO:0000313" key="3">
    <source>
        <dbReference type="Proteomes" id="UP000268233"/>
    </source>
</evidence>
<keyword evidence="3" id="KW-1185">Reference proteome</keyword>
<organism evidence="2 3">
    <name type="scientific">Haloarcula quadrata</name>
    <dbReference type="NCBI Taxonomy" id="182779"/>
    <lineage>
        <taxon>Archaea</taxon>
        <taxon>Methanobacteriati</taxon>
        <taxon>Methanobacteriota</taxon>
        <taxon>Stenosarchaea group</taxon>
        <taxon>Halobacteria</taxon>
        <taxon>Halobacteriales</taxon>
        <taxon>Haloarculaceae</taxon>
        <taxon>Haloarcula</taxon>
    </lineage>
</organism>
<feature type="region of interest" description="Disordered" evidence="1">
    <location>
        <begin position="28"/>
        <end position="56"/>
    </location>
</feature>
<name>A0A495R545_9EURY</name>
<feature type="compositionally biased region" description="Polar residues" evidence="1">
    <location>
        <begin position="30"/>
        <end position="42"/>
    </location>
</feature>
<proteinExistence type="predicted"/>
<dbReference type="Proteomes" id="UP000268233">
    <property type="component" value="Unassembled WGS sequence"/>
</dbReference>
<dbReference type="Pfam" id="PF26259">
    <property type="entry name" value="DUF8063"/>
    <property type="match status" value="1"/>
</dbReference>
<reference evidence="2 3" key="1">
    <citation type="submission" date="2018-10" db="EMBL/GenBank/DDBJ databases">
        <title>Genomic Encyclopedia of Archaeal and Bacterial Type Strains, Phase II (KMG-II): from individual species to whole genera.</title>
        <authorList>
            <person name="Goeker M."/>
        </authorList>
    </citation>
    <scope>NUCLEOTIDE SEQUENCE [LARGE SCALE GENOMIC DNA]</scope>
    <source>
        <strain evidence="2 3">DSM 11927</strain>
    </source>
</reference>
<dbReference type="InterPro" id="IPR058376">
    <property type="entry name" value="DUF8063"/>
</dbReference>
<sequence>MTRMWVGVAALLAVAVAVLAGVAPAAVAQENPTPGNETATSDGETVEDEEAGEEDPVLELQQTDNAHIDTIERYDGYAIVTIDAKEPITVTYPTQTRDEIGPNEEREIIAEKETIPEGETEIRVALTGGSVFFGVDGATVQVSGDKSVDTEVVTTLSPTPALVTGAAAAALAMGYVAYRQRTKELEEPVRAHEVWRRK</sequence>
<gene>
    <name evidence="2" type="ORF">BDK61_1486</name>
</gene>
<evidence type="ECO:0000313" key="2">
    <source>
        <dbReference type="EMBL" id="RKS82186.1"/>
    </source>
</evidence>
<protein>
    <submittedName>
        <fullName evidence="2">Uncharacterized protein</fullName>
    </submittedName>
</protein>
<comment type="caution">
    <text evidence="2">The sequence shown here is derived from an EMBL/GenBank/DDBJ whole genome shotgun (WGS) entry which is preliminary data.</text>
</comment>
<dbReference type="RefSeq" id="WP_121302872.1">
    <property type="nucleotide sequence ID" value="NZ_RBWW01000001.1"/>
</dbReference>